<name>A0A8J2KGI7_9HEXA</name>
<protein>
    <submittedName>
        <fullName evidence="1">Uncharacterized protein</fullName>
    </submittedName>
</protein>
<evidence type="ECO:0000313" key="2">
    <source>
        <dbReference type="Proteomes" id="UP000708208"/>
    </source>
</evidence>
<reference evidence="1" key="1">
    <citation type="submission" date="2021-06" db="EMBL/GenBank/DDBJ databases">
        <authorList>
            <person name="Hodson N. C."/>
            <person name="Mongue J. A."/>
            <person name="Jaron S. K."/>
        </authorList>
    </citation>
    <scope>NUCLEOTIDE SEQUENCE</scope>
</reference>
<accession>A0A8J2KGI7</accession>
<dbReference type="EMBL" id="CAJVCH010300961">
    <property type="protein sequence ID" value="CAG7785676.1"/>
    <property type="molecule type" value="Genomic_DNA"/>
</dbReference>
<evidence type="ECO:0000313" key="1">
    <source>
        <dbReference type="EMBL" id="CAG7785676.1"/>
    </source>
</evidence>
<comment type="caution">
    <text evidence="1">The sequence shown here is derived from an EMBL/GenBank/DDBJ whole genome shotgun (WGS) entry which is preliminary data.</text>
</comment>
<feature type="non-terminal residue" evidence="1">
    <location>
        <position position="1"/>
    </location>
</feature>
<sequence length="19" mass="2069">LSIITLAVVLITLLVGWPF</sequence>
<proteinExistence type="predicted"/>
<keyword evidence="2" id="KW-1185">Reference proteome</keyword>
<dbReference type="Proteomes" id="UP000708208">
    <property type="component" value="Unassembled WGS sequence"/>
</dbReference>
<organism evidence="1 2">
    <name type="scientific">Allacma fusca</name>
    <dbReference type="NCBI Taxonomy" id="39272"/>
    <lineage>
        <taxon>Eukaryota</taxon>
        <taxon>Metazoa</taxon>
        <taxon>Ecdysozoa</taxon>
        <taxon>Arthropoda</taxon>
        <taxon>Hexapoda</taxon>
        <taxon>Collembola</taxon>
        <taxon>Symphypleona</taxon>
        <taxon>Sminthuridae</taxon>
        <taxon>Allacma</taxon>
    </lineage>
</organism>
<gene>
    <name evidence="1" type="ORF">AFUS01_LOCUS24287</name>
</gene>
<dbReference type="AlphaFoldDB" id="A0A8J2KGI7"/>